<dbReference type="InterPro" id="IPR036691">
    <property type="entry name" value="Endo/exonu/phosph_ase_sf"/>
</dbReference>
<evidence type="ECO:0008006" key="3">
    <source>
        <dbReference type="Google" id="ProtNLM"/>
    </source>
</evidence>
<dbReference type="Gene3D" id="3.60.10.10">
    <property type="entry name" value="Endonuclease/exonuclease/phosphatase"/>
    <property type="match status" value="1"/>
</dbReference>
<proteinExistence type="predicted"/>
<dbReference type="SUPFAM" id="SSF56219">
    <property type="entry name" value="DNase I-like"/>
    <property type="match status" value="1"/>
</dbReference>
<keyword evidence="2" id="KW-1185">Reference proteome</keyword>
<dbReference type="Proteomes" id="UP001280121">
    <property type="component" value="Unassembled WGS sequence"/>
</dbReference>
<name>A0AAD9U1F3_9ROSI</name>
<organism evidence="1 2">
    <name type="scientific">Dipteronia dyeriana</name>
    <dbReference type="NCBI Taxonomy" id="168575"/>
    <lineage>
        <taxon>Eukaryota</taxon>
        <taxon>Viridiplantae</taxon>
        <taxon>Streptophyta</taxon>
        <taxon>Embryophyta</taxon>
        <taxon>Tracheophyta</taxon>
        <taxon>Spermatophyta</taxon>
        <taxon>Magnoliopsida</taxon>
        <taxon>eudicotyledons</taxon>
        <taxon>Gunneridae</taxon>
        <taxon>Pentapetalae</taxon>
        <taxon>rosids</taxon>
        <taxon>malvids</taxon>
        <taxon>Sapindales</taxon>
        <taxon>Sapindaceae</taxon>
        <taxon>Hippocastanoideae</taxon>
        <taxon>Acereae</taxon>
        <taxon>Dipteronia</taxon>
    </lineage>
</organism>
<dbReference type="PANTHER" id="PTHR33710:SF71">
    <property type="entry name" value="ENDONUCLEASE_EXONUCLEASE_PHOSPHATASE DOMAIN-CONTAINING PROTEIN"/>
    <property type="match status" value="1"/>
</dbReference>
<evidence type="ECO:0000313" key="2">
    <source>
        <dbReference type="Proteomes" id="UP001280121"/>
    </source>
</evidence>
<accession>A0AAD9U1F3</accession>
<evidence type="ECO:0000313" key="1">
    <source>
        <dbReference type="EMBL" id="KAK2645580.1"/>
    </source>
</evidence>
<comment type="caution">
    <text evidence="1">The sequence shown here is derived from an EMBL/GenBank/DDBJ whole genome shotgun (WGS) entry which is preliminary data.</text>
</comment>
<gene>
    <name evidence="1" type="ORF">Ddye_020775</name>
</gene>
<sequence length="162" mass="18645">MGHVLSECSDDEGRIDALEDFTAIWILNYEASLGTCFEDLELLITYNGGLIDLGFVDPTFTWKNRWNGSNNVQERLDKVLANRSWMDMFMDAKVEHLGFHSLDHRPLLFEIQGGTCLEMNHDIAFHFEPFWLKDEDLCSVVREVWGDTHLSTIVSDLCSKIN</sequence>
<protein>
    <recommendedName>
        <fullName evidence="3">Endonuclease/exonuclease/phosphatase domain-containing protein</fullName>
    </recommendedName>
</protein>
<dbReference type="EMBL" id="JANJYI010000006">
    <property type="protein sequence ID" value="KAK2645580.1"/>
    <property type="molecule type" value="Genomic_DNA"/>
</dbReference>
<dbReference type="AlphaFoldDB" id="A0AAD9U1F3"/>
<dbReference type="PANTHER" id="PTHR33710">
    <property type="entry name" value="BNAC02G09200D PROTEIN"/>
    <property type="match status" value="1"/>
</dbReference>
<reference evidence="1" key="1">
    <citation type="journal article" date="2023" name="Plant J.">
        <title>Genome sequences and population genomics provide insights into the demographic history, inbreeding, and mutation load of two 'living fossil' tree species of Dipteronia.</title>
        <authorList>
            <person name="Feng Y."/>
            <person name="Comes H.P."/>
            <person name="Chen J."/>
            <person name="Zhu S."/>
            <person name="Lu R."/>
            <person name="Zhang X."/>
            <person name="Li P."/>
            <person name="Qiu J."/>
            <person name="Olsen K.M."/>
            <person name="Qiu Y."/>
        </authorList>
    </citation>
    <scope>NUCLEOTIDE SEQUENCE</scope>
    <source>
        <strain evidence="1">KIB01</strain>
    </source>
</reference>